<dbReference type="Proteomes" id="UP000261105">
    <property type="component" value="Unassembled WGS sequence"/>
</dbReference>
<feature type="transmembrane region" description="Helical" evidence="1">
    <location>
        <begin position="260"/>
        <end position="277"/>
    </location>
</feature>
<feature type="transmembrane region" description="Helical" evidence="1">
    <location>
        <begin position="174"/>
        <end position="193"/>
    </location>
</feature>
<reference evidence="6 11" key="3">
    <citation type="journal article" date="2019" name="Science, e1252229">
        <title>Invertible promoters mediate bacterial phase variation, antibiotic resistance, and host adaptation in the gut.</title>
        <authorList>
            <person name="Jiang X."/>
            <person name="Hall A.B."/>
            <person name="Arthur T.D."/>
            <person name="Plichta D.R."/>
            <person name="Covington C.T."/>
            <person name="Poyet M."/>
            <person name="Crothers J."/>
            <person name="Moses P.L."/>
            <person name="Tolonen A.C."/>
            <person name="Vlamakis H."/>
            <person name="Alm E.J."/>
            <person name="Xavier R.J."/>
        </authorList>
    </citation>
    <scope>NUCLEOTIDE SEQUENCE [LARGE SCALE GENOMIC DNA]</scope>
    <source>
        <strain evidence="6">Af_0058</strain>
        <strain evidence="11">af_0058</strain>
    </source>
</reference>
<name>A0A174CW50_9FIRM</name>
<dbReference type="EMBL" id="QRSS01000002">
    <property type="protein sequence ID" value="RGQ07299.1"/>
    <property type="molecule type" value="Genomic_DNA"/>
</dbReference>
<dbReference type="Pfam" id="PF19478">
    <property type="entry name" value="TrbL_2"/>
    <property type="match status" value="1"/>
</dbReference>
<keyword evidence="1" id="KW-0812">Transmembrane</keyword>
<keyword evidence="1" id="KW-0472">Membrane</keyword>
<reference evidence="2 7" key="1">
    <citation type="submission" date="2015-09" db="EMBL/GenBank/DDBJ databases">
        <authorList>
            <consortium name="Pathogen Informatics"/>
        </authorList>
    </citation>
    <scope>NUCLEOTIDE SEQUENCE [LARGE SCALE GENOMIC DNA]</scope>
    <source>
        <strain evidence="2 7">2789STDY5608837</strain>
    </source>
</reference>
<dbReference type="InterPro" id="IPR045798">
    <property type="entry name" value="TrbL_Firmicutes"/>
</dbReference>
<proteinExistence type="predicted"/>
<feature type="transmembrane region" description="Helical" evidence="1">
    <location>
        <begin position="64"/>
        <end position="82"/>
    </location>
</feature>
<dbReference type="EMBL" id="QSUZ01000010">
    <property type="protein sequence ID" value="RGN87393.1"/>
    <property type="molecule type" value="Genomic_DNA"/>
</dbReference>
<evidence type="ECO:0000313" key="5">
    <source>
        <dbReference type="EMBL" id="RHH19365.1"/>
    </source>
</evidence>
<evidence type="ECO:0000313" key="10">
    <source>
        <dbReference type="Proteomes" id="UP000284024"/>
    </source>
</evidence>
<dbReference type="Proteomes" id="UP000293506">
    <property type="component" value="Unassembled WGS sequence"/>
</dbReference>
<evidence type="ECO:0000313" key="6">
    <source>
        <dbReference type="EMBL" id="RYT67229.1"/>
    </source>
</evidence>
<dbReference type="RefSeq" id="WP_015541262.1">
    <property type="nucleotide sequence ID" value="NZ_CAXSLC010000005.1"/>
</dbReference>
<gene>
    <name evidence="5" type="ORF">DW222_07150</name>
    <name evidence="4" type="ORF">DWZ12_02495</name>
    <name evidence="3" type="ORF">DXB38_08950</name>
    <name evidence="6" type="ORF">EAI82_07390</name>
    <name evidence="2" type="ORF">ERS852394_01629</name>
</gene>
<dbReference type="EMBL" id="CYZD01000006">
    <property type="protein sequence ID" value="CUO17424.1"/>
    <property type="molecule type" value="Genomic_DNA"/>
</dbReference>
<dbReference type="Proteomes" id="UP000284024">
    <property type="component" value="Unassembled WGS sequence"/>
</dbReference>
<evidence type="ECO:0000313" key="3">
    <source>
        <dbReference type="EMBL" id="RGN87393.1"/>
    </source>
</evidence>
<dbReference type="Proteomes" id="UP000283585">
    <property type="component" value="Unassembled WGS sequence"/>
</dbReference>
<evidence type="ECO:0000313" key="7">
    <source>
        <dbReference type="Proteomes" id="UP000095409"/>
    </source>
</evidence>
<evidence type="ECO:0000313" key="8">
    <source>
        <dbReference type="Proteomes" id="UP000261105"/>
    </source>
</evidence>
<evidence type="ECO:0000313" key="2">
    <source>
        <dbReference type="EMBL" id="CUO17424.1"/>
    </source>
</evidence>
<sequence>MGGITEKITEFIKDLLTGWITSNLDTMFTDVNTKVETIAAEVGKTPQNWNSGIFSMIKNLSDNVIVPIAGMIITFVLCYELISMIMEKNNMHDTDTFMFFKYIFKMWVAVYLVTHTFDIAMAIFDVANHVVSNAGGMITGSASIDVTEALKTLLETQIEDMGIGELLGLGLETMLVSLCLKIISVLITVILYGRMIEIYLYVSVAPIPFSTFTNREWGSIGNNYVKALLALGFQGFFMMVCVAIYAVLVNAITVADNLHTAIWSVAAYTVILCFSLFKTSSLAKSIFNAH</sequence>
<dbReference type="AlphaFoldDB" id="A0A174CW50"/>
<keyword evidence="1" id="KW-1133">Transmembrane helix</keyword>
<evidence type="ECO:0000313" key="9">
    <source>
        <dbReference type="Proteomes" id="UP000283585"/>
    </source>
</evidence>
<evidence type="ECO:0000256" key="1">
    <source>
        <dbReference type="SAM" id="Phobius"/>
    </source>
</evidence>
<feature type="transmembrane region" description="Helical" evidence="1">
    <location>
        <begin position="227"/>
        <end position="248"/>
    </location>
</feature>
<accession>A0A174CW50</accession>
<evidence type="ECO:0008006" key="12">
    <source>
        <dbReference type="Google" id="ProtNLM"/>
    </source>
</evidence>
<organism evidence="2 7">
    <name type="scientific">Blautia obeum</name>
    <dbReference type="NCBI Taxonomy" id="40520"/>
    <lineage>
        <taxon>Bacteria</taxon>
        <taxon>Bacillati</taxon>
        <taxon>Bacillota</taxon>
        <taxon>Clostridia</taxon>
        <taxon>Lachnospirales</taxon>
        <taxon>Lachnospiraceae</taxon>
        <taxon>Blautia</taxon>
    </lineage>
</organism>
<dbReference type="EMBL" id="RCXQ01000005">
    <property type="protein sequence ID" value="RYT67229.1"/>
    <property type="molecule type" value="Genomic_DNA"/>
</dbReference>
<protein>
    <recommendedName>
        <fullName evidence="12">Conjugal transfer protein TrbL</fullName>
    </recommendedName>
</protein>
<feature type="transmembrane region" description="Helical" evidence="1">
    <location>
        <begin position="102"/>
        <end position="124"/>
    </location>
</feature>
<reference evidence="8 9" key="2">
    <citation type="submission" date="2018-08" db="EMBL/GenBank/DDBJ databases">
        <title>A genome reference for cultivated species of the human gut microbiota.</title>
        <authorList>
            <person name="Zou Y."/>
            <person name="Xue W."/>
            <person name="Luo G."/>
        </authorList>
    </citation>
    <scope>NUCLEOTIDE SEQUENCE [LARGE SCALE GENOMIC DNA]</scope>
    <source>
        <strain evidence="4 9">AF29-2BH</strain>
        <strain evidence="5 10">AM18-2AC</strain>
        <strain evidence="3 8">OM03-6</strain>
    </source>
</reference>
<evidence type="ECO:0000313" key="4">
    <source>
        <dbReference type="EMBL" id="RGQ07299.1"/>
    </source>
</evidence>
<evidence type="ECO:0000313" key="11">
    <source>
        <dbReference type="Proteomes" id="UP000293506"/>
    </source>
</evidence>
<dbReference type="EMBL" id="QRJH01000003">
    <property type="protein sequence ID" value="RHH19365.1"/>
    <property type="molecule type" value="Genomic_DNA"/>
</dbReference>
<dbReference type="Proteomes" id="UP000095409">
    <property type="component" value="Unassembled WGS sequence"/>
</dbReference>